<keyword evidence="1" id="KW-1133">Transmembrane helix</keyword>
<reference evidence="2 3" key="1">
    <citation type="journal article" date="2024" name="J Genomics">
        <title>Draft genome sequencing and assembly of Favolaschia claudopus CIRM-BRFM 2984 isolated from oak limbs.</title>
        <authorList>
            <person name="Navarro D."/>
            <person name="Drula E."/>
            <person name="Chaduli D."/>
            <person name="Cazenave R."/>
            <person name="Ahrendt S."/>
            <person name="Wang J."/>
            <person name="Lipzen A."/>
            <person name="Daum C."/>
            <person name="Barry K."/>
            <person name="Grigoriev I.V."/>
            <person name="Favel A."/>
            <person name="Rosso M.N."/>
            <person name="Martin F."/>
        </authorList>
    </citation>
    <scope>NUCLEOTIDE SEQUENCE [LARGE SCALE GENOMIC DNA]</scope>
    <source>
        <strain evidence="2 3">CIRM-BRFM 2984</strain>
    </source>
</reference>
<evidence type="ECO:0000313" key="3">
    <source>
        <dbReference type="Proteomes" id="UP001362999"/>
    </source>
</evidence>
<keyword evidence="1" id="KW-0472">Membrane</keyword>
<dbReference type="Proteomes" id="UP001362999">
    <property type="component" value="Unassembled WGS sequence"/>
</dbReference>
<name>A0AAW0AIM8_9AGAR</name>
<keyword evidence="3" id="KW-1185">Reference proteome</keyword>
<keyword evidence="1" id="KW-0812">Transmembrane</keyword>
<evidence type="ECO:0000313" key="2">
    <source>
        <dbReference type="EMBL" id="KAK7012543.1"/>
    </source>
</evidence>
<protein>
    <submittedName>
        <fullName evidence="2">Uncharacterized protein</fullName>
    </submittedName>
</protein>
<comment type="caution">
    <text evidence="2">The sequence shown here is derived from an EMBL/GenBank/DDBJ whole genome shotgun (WGS) entry which is preliminary data.</text>
</comment>
<feature type="transmembrane region" description="Helical" evidence="1">
    <location>
        <begin position="21"/>
        <end position="42"/>
    </location>
</feature>
<accession>A0AAW0AIM8</accession>
<sequence>MTVKVRNYDCGGAQQSFVLPLLGYMAMTVGCFYFINLTGQLCSSDTLLGLLPKPSSYRRYAQLLVEFVALASMEFWLLISLVWSGLGSYLMDDNAAAC</sequence>
<organism evidence="2 3">
    <name type="scientific">Favolaschia claudopus</name>
    <dbReference type="NCBI Taxonomy" id="2862362"/>
    <lineage>
        <taxon>Eukaryota</taxon>
        <taxon>Fungi</taxon>
        <taxon>Dikarya</taxon>
        <taxon>Basidiomycota</taxon>
        <taxon>Agaricomycotina</taxon>
        <taxon>Agaricomycetes</taxon>
        <taxon>Agaricomycetidae</taxon>
        <taxon>Agaricales</taxon>
        <taxon>Marasmiineae</taxon>
        <taxon>Mycenaceae</taxon>
        <taxon>Favolaschia</taxon>
    </lineage>
</organism>
<dbReference type="PROSITE" id="PS51257">
    <property type="entry name" value="PROKAR_LIPOPROTEIN"/>
    <property type="match status" value="1"/>
</dbReference>
<gene>
    <name evidence="2" type="ORF">R3P38DRAFT_3209894</name>
</gene>
<evidence type="ECO:0000256" key="1">
    <source>
        <dbReference type="SAM" id="Phobius"/>
    </source>
</evidence>
<proteinExistence type="predicted"/>
<feature type="transmembrane region" description="Helical" evidence="1">
    <location>
        <begin position="63"/>
        <end position="83"/>
    </location>
</feature>
<dbReference type="EMBL" id="JAWWNJ010000065">
    <property type="protein sequence ID" value="KAK7012543.1"/>
    <property type="molecule type" value="Genomic_DNA"/>
</dbReference>
<dbReference type="AlphaFoldDB" id="A0AAW0AIM8"/>